<dbReference type="InterPro" id="IPR017850">
    <property type="entry name" value="Alkaline_phosphatase_core_sf"/>
</dbReference>
<feature type="domain" description="Sulfatase N-terminal" evidence="3">
    <location>
        <begin position="6"/>
        <end position="105"/>
    </location>
</feature>
<dbReference type="InterPro" id="IPR000917">
    <property type="entry name" value="Sulfatase_N"/>
</dbReference>
<evidence type="ECO:0000256" key="1">
    <source>
        <dbReference type="ARBA" id="ARBA00022723"/>
    </source>
</evidence>
<organism evidence="4">
    <name type="scientific">marine sediment metagenome</name>
    <dbReference type="NCBI Taxonomy" id="412755"/>
    <lineage>
        <taxon>unclassified sequences</taxon>
        <taxon>metagenomes</taxon>
        <taxon>ecological metagenomes</taxon>
    </lineage>
</organism>
<protein>
    <recommendedName>
        <fullName evidence="3">Sulfatase N-terminal domain-containing protein</fullName>
    </recommendedName>
</protein>
<dbReference type="PANTHER" id="PTHR45953">
    <property type="entry name" value="IDURONATE 2-SULFATASE"/>
    <property type="match status" value="1"/>
</dbReference>
<sequence>DAFTDQDRKEFLRSYYACTSFMDAQVGKIMKALKEKKLMQNTVIVFLGDHGYHLGEHEWWNKVTVYEQGQRAPFIVYTGDDSNKGKKCNAFFEFIDIYPTLAAMFNLDNVPTYLEGESFDKVIKNPSLPFREAVFATINRGNIKGRTVKTNQWRYTEWNKGEEGIELYDQVNDPEEYYNLAANEEYIEIIEEMKELFK</sequence>
<evidence type="ECO:0000256" key="2">
    <source>
        <dbReference type="ARBA" id="ARBA00022801"/>
    </source>
</evidence>
<accession>X0WLL7</accession>
<dbReference type="Pfam" id="PF00884">
    <property type="entry name" value="Sulfatase"/>
    <property type="match status" value="1"/>
</dbReference>
<dbReference type="AlphaFoldDB" id="X0WLL7"/>
<dbReference type="SUPFAM" id="SSF53649">
    <property type="entry name" value="Alkaline phosphatase-like"/>
    <property type="match status" value="1"/>
</dbReference>
<evidence type="ECO:0000313" key="4">
    <source>
        <dbReference type="EMBL" id="GAG25403.1"/>
    </source>
</evidence>
<reference evidence="4" key="1">
    <citation type="journal article" date="2014" name="Front. Microbiol.">
        <title>High frequency of phylogenetically diverse reductive dehalogenase-homologous genes in deep subseafloor sedimentary metagenomes.</title>
        <authorList>
            <person name="Kawai M."/>
            <person name="Futagami T."/>
            <person name="Toyoda A."/>
            <person name="Takaki Y."/>
            <person name="Nishi S."/>
            <person name="Hori S."/>
            <person name="Arai W."/>
            <person name="Tsubouchi T."/>
            <person name="Morono Y."/>
            <person name="Uchiyama I."/>
            <person name="Ito T."/>
            <person name="Fujiyama A."/>
            <person name="Inagaki F."/>
            <person name="Takami H."/>
        </authorList>
    </citation>
    <scope>NUCLEOTIDE SEQUENCE</scope>
    <source>
        <strain evidence="4">Expedition CK06-06</strain>
    </source>
</reference>
<evidence type="ECO:0000259" key="3">
    <source>
        <dbReference type="Pfam" id="PF00884"/>
    </source>
</evidence>
<dbReference type="EMBL" id="BARS01036046">
    <property type="protein sequence ID" value="GAG25403.1"/>
    <property type="molecule type" value="Genomic_DNA"/>
</dbReference>
<comment type="caution">
    <text evidence="4">The sequence shown here is derived from an EMBL/GenBank/DDBJ whole genome shotgun (WGS) entry which is preliminary data.</text>
</comment>
<keyword evidence="1" id="KW-0479">Metal-binding</keyword>
<gene>
    <name evidence="4" type="ORF">S01H1_55451</name>
</gene>
<dbReference type="Gene3D" id="3.40.720.10">
    <property type="entry name" value="Alkaline Phosphatase, subunit A"/>
    <property type="match status" value="1"/>
</dbReference>
<dbReference type="GO" id="GO:0008484">
    <property type="term" value="F:sulfuric ester hydrolase activity"/>
    <property type="evidence" value="ECO:0007669"/>
    <property type="project" value="TreeGrafter"/>
</dbReference>
<feature type="non-terminal residue" evidence="4">
    <location>
        <position position="1"/>
    </location>
</feature>
<dbReference type="PANTHER" id="PTHR45953:SF1">
    <property type="entry name" value="IDURONATE 2-SULFATASE"/>
    <property type="match status" value="1"/>
</dbReference>
<dbReference type="GO" id="GO:0046872">
    <property type="term" value="F:metal ion binding"/>
    <property type="evidence" value="ECO:0007669"/>
    <property type="project" value="UniProtKB-KW"/>
</dbReference>
<keyword evidence="2" id="KW-0378">Hydrolase</keyword>
<proteinExistence type="predicted"/>
<dbReference type="GO" id="GO:0005737">
    <property type="term" value="C:cytoplasm"/>
    <property type="evidence" value="ECO:0007669"/>
    <property type="project" value="TreeGrafter"/>
</dbReference>
<name>X0WLL7_9ZZZZ</name>